<protein>
    <submittedName>
        <fullName evidence="1">Uncharacterized protein</fullName>
    </submittedName>
</protein>
<dbReference type="EMBL" id="JBHUKR010000006">
    <property type="protein sequence ID" value="MFD2417228.1"/>
    <property type="molecule type" value="Genomic_DNA"/>
</dbReference>
<evidence type="ECO:0000313" key="1">
    <source>
        <dbReference type="EMBL" id="MFD2417228.1"/>
    </source>
</evidence>
<proteinExistence type="predicted"/>
<keyword evidence="2" id="KW-1185">Reference proteome</keyword>
<name>A0ABW5FQB0_9PSEU</name>
<gene>
    <name evidence="1" type="ORF">ACFSXZ_12930</name>
</gene>
<reference evidence="2" key="1">
    <citation type="journal article" date="2019" name="Int. J. Syst. Evol. Microbiol.">
        <title>The Global Catalogue of Microorganisms (GCM) 10K type strain sequencing project: providing services to taxonomists for standard genome sequencing and annotation.</title>
        <authorList>
            <consortium name="The Broad Institute Genomics Platform"/>
            <consortium name="The Broad Institute Genome Sequencing Center for Infectious Disease"/>
            <person name="Wu L."/>
            <person name="Ma J."/>
        </authorList>
    </citation>
    <scope>NUCLEOTIDE SEQUENCE [LARGE SCALE GENOMIC DNA]</scope>
    <source>
        <strain evidence="2">CGMCC 4.7645</strain>
    </source>
</reference>
<evidence type="ECO:0000313" key="2">
    <source>
        <dbReference type="Proteomes" id="UP001597417"/>
    </source>
</evidence>
<organism evidence="1 2">
    <name type="scientific">Amycolatopsis pigmentata</name>
    <dbReference type="NCBI Taxonomy" id="450801"/>
    <lineage>
        <taxon>Bacteria</taxon>
        <taxon>Bacillati</taxon>
        <taxon>Actinomycetota</taxon>
        <taxon>Actinomycetes</taxon>
        <taxon>Pseudonocardiales</taxon>
        <taxon>Pseudonocardiaceae</taxon>
        <taxon>Amycolatopsis</taxon>
    </lineage>
</organism>
<dbReference type="RefSeq" id="WP_378264736.1">
    <property type="nucleotide sequence ID" value="NZ_JBHUKR010000006.1"/>
</dbReference>
<sequence>MPSFGRRRGFRVFSHSTDVPGLAKAASAQGWQPAGDEPFGTDIGKAVREITQSLYGVPRDPPSASALGSTSFSDTFRGTFAGRTVTVANAWTPIDPTLRTVTDHRGTVTVCAVRMPSILRLAVQPRGVYPVVPSSLIAPTGNPVFDEWFTAAGGIPGTIEYLLTPRVQQRIMAHDDWVFRAEGYLLACVRKGKFRAIEEISRQVAEVMDVARAIPESVRTRYADHTADDLATRISRLEDIDAATAFLQDLGRADREDLAASNTPLAAFAYVRTPQQFMARFESLDPQRRMELFAMFMRANGDRDPY</sequence>
<dbReference type="Proteomes" id="UP001597417">
    <property type="component" value="Unassembled WGS sequence"/>
</dbReference>
<comment type="caution">
    <text evidence="1">The sequence shown here is derived from an EMBL/GenBank/DDBJ whole genome shotgun (WGS) entry which is preliminary data.</text>
</comment>
<accession>A0ABW5FQB0</accession>